<gene>
    <name evidence="2" type="ORF">G5I_03490</name>
</gene>
<dbReference type="InParanoid" id="F4WD41"/>
<protein>
    <submittedName>
        <fullName evidence="2">Uncharacterized protein</fullName>
    </submittedName>
</protein>
<dbReference type="OrthoDB" id="7555055at2759"/>
<proteinExistence type="predicted"/>
<organism evidence="3">
    <name type="scientific">Acromyrmex echinatior</name>
    <name type="common">Panamanian leafcutter ant</name>
    <name type="synonym">Acromyrmex octospinosus echinatior</name>
    <dbReference type="NCBI Taxonomy" id="103372"/>
    <lineage>
        <taxon>Eukaryota</taxon>
        <taxon>Metazoa</taxon>
        <taxon>Ecdysozoa</taxon>
        <taxon>Arthropoda</taxon>
        <taxon>Hexapoda</taxon>
        <taxon>Insecta</taxon>
        <taxon>Pterygota</taxon>
        <taxon>Neoptera</taxon>
        <taxon>Endopterygota</taxon>
        <taxon>Hymenoptera</taxon>
        <taxon>Apocrita</taxon>
        <taxon>Aculeata</taxon>
        <taxon>Formicoidea</taxon>
        <taxon>Formicidae</taxon>
        <taxon>Myrmicinae</taxon>
        <taxon>Acromyrmex</taxon>
    </lineage>
</organism>
<dbReference type="EMBL" id="GL888083">
    <property type="protein sequence ID" value="EGI67883.1"/>
    <property type="molecule type" value="Genomic_DNA"/>
</dbReference>
<dbReference type="Proteomes" id="UP000007755">
    <property type="component" value="Unassembled WGS sequence"/>
</dbReference>
<evidence type="ECO:0000256" key="1">
    <source>
        <dbReference type="SAM" id="MobiDB-lite"/>
    </source>
</evidence>
<dbReference type="AlphaFoldDB" id="F4WD41"/>
<evidence type="ECO:0000313" key="3">
    <source>
        <dbReference type="Proteomes" id="UP000007755"/>
    </source>
</evidence>
<accession>F4WD41</accession>
<name>F4WD41_ACREC</name>
<sequence length="239" mass="27008">MRKKLRRLKRPAAEEELPAAIEIQIQVEEKENVDVLCVAVRKDTEDLTARNSEDESEERSDISSSNASNTDEEVRRNEKAEKVIDKIKKDEGTKSLSKEARESLCLRAEPADSADVALHPILVKEWINLIHKGLYEGEEEDEKKRGKEENKQREVIMNKFLRKEALFVEAPKLNLEILAFMSGKNKGKHFVTVQNALDSAMVVVTKSISLILELEEGEISSKLLQNLGNAGKLMAGLHY</sequence>
<feature type="region of interest" description="Disordered" evidence="1">
    <location>
        <begin position="46"/>
        <end position="78"/>
    </location>
</feature>
<reference evidence="2" key="1">
    <citation type="submission" date="2011-02" db="EMBL/GenBank/DDBJ databases">
        <title>The genome of the leaf-cutting ant Acromyrmex echinatior suggests key adaptations to social evolution and fungus farming.</title>
        <authorList>
            <person name="Nygaard S."/>
            <person name="Zhang G."/>
        </authorList>
    </citation>
    <scope>NUCLEOTIDE SEQUENCE</scope>
</reference>
<keyword evidence="3" id="KW-1185">Reference proteome</keyword>
<evidence type="ECO:0000313" key="2">
    <source>
        <dbReference type="EMBL" id="EGI67883.1"/>
    </source>
</evidence>